<feature type="domain" description="PurM-like N-terminal" evidence="2">
    <location>
        <begin position="36"/>
        <end position="149"/>
    </location>
</feature>
<accession>A0ABM8IVM9</accession>
<dbReference type="SUPFAM" id="SSF55326">
    <property type="entry name" value="PurM N-terminal domain-like"/>
    <property type="match status" value="1"/>
</dbReference>
<dbReference type="EC" id="2.7.4.16" evidence="1"/>
<dbReference type="PANTHER" id="PTHR30270:SF0">
    <property type="entry name" value="THIAMINE-MONOPHOSPHATE KINASE"/>
    <property type="match status" value="1"/>
</dbReference>
<keyword evidence="1" id="KW-0547">Nucleotide-binding</keyword>
<evidence type="ECO:0000313" key="4">
    <source>
        <dbReference type="Proteomes" id="UP001341135"/>
    </source>
</evidence>
<dbReference type="Gene3D" id="3.90.650.10">
    <property type="entry name" value="PurM-like C-terminal domain"/>
    <property type="match status" value="1"/>
</dbReference>
<dbReference type="InterPro" id="IPR036676">
    <property type="entry name" value="PurM-like_C_sf"/>
</dbReference>
<dbReference type="InterPro" id="IPR016188">
    <property type="entry name" value="PurM-like_N"/>
</dbReference>
<evidence type="ECO:0000259" key="2">
    <source>
        <dbReference type="Pfam" id="PF00586"/>
    </source>
</evidence>
<sequence>MHRRGTKLAEIGEHRATELLTRLLQGQWRCRSLAPGDDASCAGPGAAHLLVKIDGGGIASNLAPWMSLGDLGWLQVAAAASDLAAKAGRPLVFLVSLGLDPEATVEELEELVRGAAEAARAHGGWLAGGDLNSCHGRGCGWVDVAAVGVARAVPVPRRPGRGDLVYTTAGRLGLGGLVFHSLAEGTWREDIKSYPRAFREMARPLARLGFAELAERLPQGCLTGSADTSDGLAFSLWLLSRSAGAAIEVEDVPVEREAVDYASEKSLDPMILALYGGQEFEVVFTVKPGCADLVEEEAEAIGLRVARIGRVLNHEGPGILHRGRTLEPRGWDNFQGWGRGAEHF</sequence>
<dbReference type="PANTHER" id="PTHR30270">
    <property type="entry name" value="THIAMINE-MONOPHOSPHATE KINASE"/>
    <property type="match status" value="1"/>
</dbReference>
<dbReference type="GeneID" id="89289201"/>
<feature type="binding site" evidence="1">
    <location>
        <position position="54"/>
    </location>
    <ligand>
        <name>Mg(2+)</name>
        <dbReference type="ChEBI" id="CHEBI:18420"/>
        <label>1</label>
    </ligand>
</feature>
<gene>
    <name evidence="1" type="primary">thiL</name>
    <name evidence="3" type="ORF">PABY_11830</name>
</gene>
<feature type="binding site" evidence="1">
    <location>
        <position position="230"/>
    </location>
    <ligand>
        <name>Mg(2+)</name>
        <dbReference type="ChEBI" id="CHEBI:18420"/>
        <label>5</label>
    </ligand>
</feature>
<proteinExistence type="inferred from homology"/>
<dbReference type="PIRSF" id="PIRSF005303">
    <property type="entry name" value="Thiam_monoph_kin"/>
    <property type="match status" value="1"/>
</dbReference>
<feature type="binding site" evidence="1">
    <location>
        <position position="157"/>
    </location>
    <ligand>
        <name>ATP</name>
        <dbReference type="ChEBI" id="CHEBI:30616"/>
    </ligand>
</feature>
<keyword evidence="1" id="KW-0808">Transferase</keyword>
<keyword evidence="1 3" id="KW-0418">Kinase</keyword>
<dbReference type="RefSeq" id="WP_338252848.1">
    <property type="nucleotide sequence ID" value="NZ_AP028907.1"/>
</dbReference>
<dbReference type="GO" id="GO:0016301">
    <property type="term" value="F:kinase activity"/>
    <property type="evidence" value="ECO:0007669"/>
    <property type="project" value="UniProtKB-KW"/>
</dbReference>
<comment type="function">
    <text evidence="1">Catalyzes the ATP-dependent phosphorylation of thiamine-monophosphate (TMP) to form thiamine-pyrophosphate (TPP), the active form of vitamin B1.</text>
</comment>
<keyword evidence="1" id="KW-0067">ATP-binding</keyword>
<feature type="binding site" evidence="1">
    <location>
        <position position="38"/>
    </location>
    <ligand>
        <name>Mg(2+)</name>
        <dbReference type="ChEBI" id="CHEBI:18420"/>
        <label>4</label>
    </ligand>
</feature>
<comment type="caution">
    <text evidence="1">Lacks conserved residue(s) required for the propagation of feature annotation.</text>
</comment>
<feature type="binding site" evidence="1">
    <location>
        <position position="331"/>
    </location>
    <ligand>
        <name>substrate</name>
    </ligand>
</feature>
<keyword evidence="1" id="KW-0784">Thiamine biosynthesis</keyword>
<dbReference type="EMBL" id="AP028907">
    <property type="protein sequence ID" value="BES81616.1"/>
    <property type="molecule type" value="Genomic_DNA"/>
</dbReference>
<comment type="miscellaneous">
    <text evidence="1">Reaction mechanism of ThiL seems to utilize a direct, inline transfer of the gamma-phosphate of ATP to TMP rather than a phosphorylated enzyme intermediate.</text>
</comment>
<feature type="binding site" evidence="1">
    <location>
        <position position="82"/>
    </location>
    <ligand>
        <name>Mg(2+)</name>
        <dbReference type="ChEBI" id="CHEBI:18420"/>
        <label>2</label>
    </ligand>
</feature>
<dbReference type="Gene3D" id="3.30.1330.10">
    <property type="entry name" value="PurM-like, N-terminal domain"/>
    <property type="match status" value="1"/>
</dbReference>
<dbReference type="Proteomes" id="UP001341135">
    <property type="component" value="Chromosome"/>
</dbReference>
<keyword evidence="1" id="KW-0479">Metal-binding</keyword>
<feature type="binding site" evidence="1">
    <location>
        <position position="229"/>
    </location>
    <ligand>
        <name>ATP</name>
        <dbReference type="ChEBI" id="CHEBI:30616"/>
    </ligand>
</feature>
<comment type="pathway">
    <text evidence="1">Cofactor biosynthesis; thiamine diphosphate biosynthesis; thiamine diphosphate from thiamine phosphate: step 1/1.</text>
</comment>
<dbReference type="InterPro" id="IPR006283">
    <property type="entry name" value="ThiL-like"/>
</dbReference>
<dbReference type="Pfam" id="PF00586">
    <property type="entry name" value="AIRS"/>
    <property type="match status" value="1"/>
</dbReference>
<feature type="binding site" evidence="1">
    <location>
        <begin position="129"/>
        <end position="130"/>
    </location>
    <ligand>
        <name>ATP</name>
        <dbReference type="ChEBI" id="CHEBI:30616"/>
    </ligand>
</feature>
<keyword evidence="4" id="KW-1185">Reference proteome</keyword>
<protein>
    <recommendedName>
        <fullName evidence="1">Thiamine-monophosphate kinase</fullName>
        <shortName evidence="1">TMP kinase</shortName>
        <shortName evidence="1">Thiamine-phosphate kinase</shortName>
        <ecNumber evidence="1">2.7.4.16</ecNumber>
    </recommendedName>
</protein>
<feature type="binding site" evidence="1">
    <location>
        <position position="38"/>
    </location>
    <ligand>
        <name>Mg(2+)</name>
        <dbReference type="ChEBI" id="CHEBI:18420"/>
        <label>3</label>
    </ligand>
</feature>
<name>A0ABM8IVM9_9CREN</name>
<evidence type="ECO:0000256" key="1">
    <source>
        <dbReference type="HAMAP-Rule" id="MF_02128"/>
    </source>
</evidence>
<dbReference type="SUPFAM" id="SSF56042">
    <property type="entry name" value="PurM C-terminal domain-like"/>
    <property type="match status" value="1"/>
</dbReference>
<comment type="catalytic activity">
    <reaction evidence="1">
        <text>thiamine phosphate + ATP = thiamine diphosphate + ADP</text>
        <dbReference type="Rhea" id="RHEA:15913"/>
        <dbReference type="ChEBI" id="CHEBI:30616"/>
        <dbReference type="ChEBI" id="CHEBI:37575"/>
        <dbReference type="ChEBI" id="CHEBI:58937"/>
        <dbReference type="ChEBI" id="CHEBI:456216"/>
        <dbReference type="EC" id="2.7.4.16"/>
    </reaction>
</comment>
<comment type="similarity">
    <text evidence="1">Belongs to the thiamine-monophosphate kinase family.</text>
</comment>
<dbReference type="InterPro" id="IPR036921">
    <property type="entry name" value="PurM-like_N_sf"/>
</dbReference>
<keyword evidence="1" id="KW-0460">Magnesium</keyword>
<feature type="binding site" evidence="1">
    <location>
        <position position="54"/>
    </location>
    <ligand>
        <name>Mg(2+)</name>
        <dbReference type="ChEBI" id="CHEBI:18420"/>
        <label>2</label>
    </ligand>
</feature>
<reference evidence="3 4" key="1">
    <citation type="submission" date="2023-09" db="EMBL/GenBank/DDBJ databases">
        <title>Pyrofollis japonicus gen. nov. sp. nov., a novel member of the family Pyrodictiaceae isolated from the Iheya North hydrothermal field.</title>
        <authorList>
            <person name="Miyazaki U."/>
            <person name="Sanari M."/>
            <person name="Tame A."/>
            <person name="Kitajima M."/>
            <person name="Okamoto A."/>
            <person name="Sawayama S."/>
            <person name="Miyazaki J."/>
            <person name="Takai K."/>
            <person name="Nakagawa S."/>
        </authorList>
    </citation>
    <scope>NUCLEOTIDE SEQUENCE [LARGE SCALE GENOMIC DNA]</scope>
    <source>
        <strain evidence="3 4">AV2</strain>
    </source>
</reference>
<dbReference type="HAMAP" id="MF_02128">
    <property type="entry name" value="TMP_kinase"/>
    <property type="match status" value="1"/>
</dbReference>
<feature type="binding site" evidence="1">
    <location>
        <position position="130"/>
    </location>
    <ligand>
        <name>Mg(2+)</name>
        <dbReference type="ChEBI" id="CHEBI:18420"/>
        <label>1</label>
    </ligand>
</feature>
<organism evidence="3 4">
    <name type="scientific">Pyrodictium abyssi</name>
    <dbReference type="NCBI Taxonomy" id="54256"/>
    <lineage>
        <taxon>Archaea</taxon>
        <taxon>Thermoproteota</taxon>
        <taxon>Thermoprotei</taxon>
        <taxon>Desulfurococcales</taxon>
        <taxon>Pyrodictiaceae</taxon>
        <taxon>Pyrodictium</taxon>
    </lineage>
</organism>
<feature type="binding site" evidence="1">
    <location>
        <position position="227"/>
    </location>
    <ligand>
        <name>Mg(2+)</name>
        <dbReference type="ChEBI" id="CHEBI:18420"/>
        <label>3</label>
    </ligand>
</feature>
<evidence type="ECO:0000313" key="3">
    <source>
        <dbReference type="EMBL" id="BES81616.1"/>
    </source>
</evidence>
<feature type="binding site" evidence="1">
    <location>
        <position position="82"/>
    </location>
    <ligand>
        <name>Mg(2+)</name>
        <dbReference type="ChEBI" id="CHEBI:18420"/>
        <label>3</label>
    </ligand>
</feature>
<feature type="binding site" evidence="1">
    <location>
        <position position="82"/>
    </location>
    <ligand>
        <name>Mg(2+)</name>
        <dbReference type="ChEBI" id="CHEBI:18420"/>
        <label>4</label>
    </ligand>
</feature>